<dbReference type="RefSeq" id="WP_056068356.1">
    <property type="nucleotide sequence ID" value="NZ_JAHEWX010000002.1"/>
</dbReference>
<dbReference type="Proteomes" id="UP000709437">
    <property type="component" value="Unassembled WGS sequence"/>
</dbReference>
<gene>
    <name evidence="2" type="ORF">KK103_03155</name>
</gene>
<organism evidence="2 3">
    <name type="scientific">Curtobacterium flaccumfaciens pv. flaccumfaciens</name>
    <dbReference type="NCBI Taxonomy" id="138532"/>
    <lineage>
        <taxon>Bacteria</taxon>
        <taxon>Bacillati</taxon>
        <taxon>Actinomycetota</taxon>
        <taxon>Actinomycetes</taxon>
        <taxon>Micrococcales</taxon>
        <taxon>Microbacteriaceae</taxon>
        <taxon>Curtobacterium</taxon>
    </lineage>
</organism>
<comment type="caution">
    <text evidence="2">The sequence shown here is derived from an EMBL/GenBank/DDBJ whole genome shotgun (WGS) entry which is preliminary data.</text>
</comment>
<evidence type="ECO:0000256" key="1">
    <source>
        <dbReference type="SAM" id="Phobius"/>
    </source>
</evidence>
<reference evidence="2" key="1">
    <citation type="submission" date="2021-05" db="EMBL/GenBank/DDBJ databases">
        <title>Whole genome sequence of Curtobacterium flaccumfaciens pv. flaccumfaciens strain CFBP 3417.</title>
        <authorList>
            <person name="Osdaghi E."/>
            <person name="Taghouti G."/>
            <person name="Portier P."/>
            <person name="Fazliarab A."/>
            <person name="Taghavi S.M."/>
            <person name="Briand M."/>
            <person name="Le-Saux M."/>
            <person name="Jacques M.-A."/>
        </authorList>
    </citation>
    <scope>NUCLEOTIDE SEQUENCE</scope>
    <source>
        <strain evidence="2">CFBP 3417</strain>
    </source>
</reference>
<keyword evidence="1" id="KW-0812">Transmembrane</keyword>
<sequence length="80" mass="9027">MTETQRRTLLERLIGKPLPWLVWGWAVIALVWLVLAVVEPSRFHTEMAVLWGILVAVQIGSVLVARAHSRKRARDAGKDS</sequence>
<keyword evidence="1" id="KW-1133">Transmembrane helix</keyword>
<evidence type="ECO:0000313" key="2">
    <source>
        <dbReference type="EMBL" id="MBT1540747.1"/>
    </source>
</evidence>
<proteinExistence type="predicted"/>
<name>A0A9Q2W1G7_9MICO</name>
<feature type="transmembrane region" description="Helical" evidence="1">
    <location>
        <begin position="50"/>
        <end position="68"/>
    </location>
</feature>
<feature type="transmembrane region" description="Helical" evidence="1">
    <location>
        <begin position="20"/>
        <end position="38"/>
    </location>
</feature>
<protein>
    <submittedName>
        <fullName evidence="2">Uncharacterized protein</fullName>
    </submittedName>
</protein>
<evidence type="ECO:0000313" key="3">
    <source>
        <dbReference type="Proteomes" id="UP000709437"/>
    </source>
</evidence>
<accession>A0A9Q2W1G7</accession>
<dbReference type="EMBL" id="JAHEWX010000002">
    <property type="protein sequence ID" value="MBT1540747.1"/>
    <property type="molecule type" value="Genomic_DNA"/>
</dbReference>
<dbReference type="AlphaFoldDB" id="A0A9Q2W1G7"/>
<keyword evidence="1" id="KW-0472">Membrane</keyword>
<dbReference type="GeneID" id="99623309"/>